<keyword evidence="1" id="KW-0812">Transmembrane</keyword>
<evidence type="ECO:0000313" key="3">
    <source>
        <dbReference type="Proteomes" id="UP000614200"/>
    </source>
</evidence>
<sequence length="292" mass="32943">MKFINRLSILLSIIMLCLIAGNILLLSNLKTAIFTGSDVQDWMGKTLAIFLIVIGLSHLFAILNSIKLFWHLRNDSLLRATTFVVCFFSLFLLAVDIMMLSDIGHEYIAGYDTSDEWRIVFAGHAIHAAFAVLLLFQGITANKLISKNPVRTTIIKDEALFLTVNQMGIVSSILGLNSLLLLNLSGLPQKYLSGLYFLLCVVFLLPYGLAAGYWLFTKRKENPSDWYDEKQFSDISLGAFFTLVSTIIIALLIYGLLSFRIIDIPIYFWFPEYFMLSLLLFSGSTLYLSKRG</sequence>
<evidence type="ECO:0000313" key="2">
    <source>
        <dbReference type="EMBL" id="MBF4693397.1"/>
    </source>
</evidence>
<accession>A0ABR9ZSG1</accession>
<feature type="transmembrane region" description="Helical" evidence="1">
    <location>
        <begin position="159"/>
        <end position="182"/>
    </location>
</feature>
<keyword evidence="3" id="KW-1185">Reference proteome</keyword>
<proteinExistence type="predicted"/>
<gene>
    <name evidence="2" type="ORF">ISU02_09710</name>
</gene>
<protein>
    <submittedName>
        <fullName evidence="2">Uncharacterized protein</fullName>
    </submittedName>
</protein>
<name>A0ABR9ZSG1_9FIRM</name>
<dbReference type="RefSeq" id="WP_194701630.1">
    <property type="nucleotide sequence ID" value="NZ_JADKNH010000005.1"/>
</dbReference>
<comment type="caution">
    <text evidence="2">The sequence shown here is derived from an EMBL/GenBank/DDBJ whole genome shotgun (WGS) entry which is preliminary data.</text>
</comment>
<feature type="transmembrane region" description="Helical" evidence="1">
    <location>
        <begin position="47"/>
        <end position="70"/>
    </location>
</feature>
<feature type="transmembrane region" description="Helical" evidence="1">
    <location>
        <begin position="237"/>
        <end position="262"/>
    </location>
</feature>
<feature type="transmembrane region" description="Helical" evidence="1">
    <location>
        <begin position="77"/>
        <end position="99"/>
    </location>
</feature>
<dbReference type="EMBL" id="JADKNH010000005">
    <property type="protein sequence ID" value="MBF4693397.1"/>
    <property type="molecule type" value="Genomic_DNA"/>
</dbReference>
<feature type="transmembrane region" description="Helical" evidence="1">
    <location>
        <begin position="194"/>
        <end position="216"/>
    </location>
</feature>
<dbReference type="Proteomes" id="UP000614200">
    <property type="component" value="Unassembled WGS sequence"/>
</dbReference>
<reference evidence="2 3" key="1">
    <citation type="submission" date="2020-11" db="EMBL/GenBank/DDBJ databases">
        <title>Fusibacter basophilias sp. nov.</title>
        <authorList>
            <person name="Qiu D."/>
        </authorList>
    </citation>
    <scope>NUCLEOTIDE SEQUENCE [LARGE SCALE GENOMIC DNA]</scope>
    <source>
        <strain evidence="2 3">Q10-2</strain>
    </source>
</reference>
<keyword evidence="1" id="KW-1133">Transmembrane helix</keyword>
<feature type="transmembrane region" description="Helical" evidence="1">
    <location>
        <begin position="268"/>
        <end position="288"/>
    </location>
</feature>
<feature type="transmembrane region" description="Helical" evidence="1">
    <location>
        <begin position="7"/>
        <end position="27"/>
    </location>
</feature>
<feature type="transmembrane region" description="Helical" evidence="1">
    <location>
        <begin position="119"/>
        <end position="139"/>
    </location>
</feature>
<organism evidence="2 3">
    <name type="scientific">Fusibacter ferrireducens</name>
    <dbReference type="NCBI Taxonomy" id="2785058"/>
    <lineage>
        <taxon>Bacteria</taxon>
        <taxon>Bacillati</taxon>
        <taxon>Bacillota</taxon>
        <taxon>Clostridia</taxon>
        <taxon>Eubacteriales</taxon>
        <taxon>Eubacteriales Family XII. Incertae Sedis</taxon>
        <taxon>Fusibacter</taxon>
    </lineage>
</organism>
<evidence type="ECO:0000256" key="1">
    <source>
        <dbReference type="SAM" id="Phobius"/>
    </source>
</evidence>
<keyword evidence="1" id="KW-0472">Membrane</keyword>